<evidence type="ECO:0000259" key="3">
    <source>
        <dbReference type="Pfam" id="PF00535"/>
    </source>
</evidence>
<name>A0A7Z7JBH0_9BURK</name>
<comment type="caution">
    <text evidence="4">The sequence shown here is derived from an EMBL/GenBank/DDBJ whole genome shotgun (WGS) entry which is preliminary data.</text>
</comment>
<dbReference type="InterPro" id="IPR001296">
    <property type="entry name" value="Glyco_trans_1"/>
</dbReference>
<dbReference type="EMBL" id="OGUU01000012">
    <property type="protein sequence ID" value="SPC18762.1"/>
    <property type="molecule type" value="Genomic_DNA"/>
</dbReference>
<keyword evidence="4" id="KW-0328">Glycosyltransferase</keyword>
<dbReference type="Pfam" id="PF00534">
    <property type="entry name" value="Glycos_transf_1"/>
    <property type="match status" value="1"/>
</dbReference>
<dbReference type="Proteomes" id="UP000257139">
    <property type="component" value="Chromosome CBM2594_a"/>
</dbReference>
<dbReference type="GO" id="GO:0016758">
    <property type="term" value="F:hexosyltransferase activity"/>
    <property type="evidence" value="ECO:0007669"/>
    <property type="project" value="UniProtKB-ARBA"/>
</dbReference>
<feature type="domain" description="Glycosyl transferase family 1" evidence="2">
    <location>
        <begin position="966"/>
        <end position="1058"/>
    </location>
</feature>
<dbReference type="CDD" id="cd03801">
    <property type="entry name" value="GT4_PimA-like"/>
    <property type="match status" value="1"/>
</dbReference>
<accession>A0A7Z7JBH0</accession>
<dbReference type="InterPro" id="IPR029044">
    <property type="entry name" value="Nucleotide-diphossugar_trans"/>
</dbReference>
<keyword evidence="4" id="KW-0808">Transferase</keyword>
<dbReference type="Pfam" id="PF00535">
    <property type="entry name" value="Glycos_transf_2"/>
    <property type="match status" value="1"/>
</dbReference>
<dbReference type="PANTHER" id="PTHR22916:SF3">
    <property type="entry name" value="UDP-GLCNAC:BETAGAL BETA-1,3-N-ACETYLGLUCOSAMINYLTRANSFERASE-LIKE PROTEIN 1"/>
    <property type="match status" value="1"/>
</dbReference>
<organism evidence="4">
    <name type="scientific">Cupriavidus taiwanensis</name>
    <dbReference type="NCBI Taxonomy" id="164546"/>
    <lineage>
        <taxon>Bacteria</taxon>
        <taxon>Pseudomonadati</taxon>
        <taxon>Pseudomonadota</taxon>
        <taxon>Betaproteobacteria</taxon>
        <taxon>Burkholderiales</taxon>
        <taxon>Burkholderiaceae</taxon>
        <taxon>Cupriavidus</taxon>
    </lineage>
</organism>
<dbReference type="CDD" id="cd00761">
    <property type="entry name" value="Glyco_tranf_GTA_type"/>
    <property type="match status" value="1"/>
</dbReference>
<sequence length="1094" mass="123352">MEIKTAIISNSRLVELAGSEISTMEIAEALAEYGISITIAAFELSDSYRLEIERRGYSYLNLSEPELLEPRSFDLAWIHHAPTYYSIFSNSIGAKYVLCSSLSYFEPIETPPFEIFPIDFFLVNSAEAHEKFIALYGEYAERCRIFPNAAPAEYWQAFRAAEPESIRRVAIVSNHVPEEVKLLGELLTEQDISVSFYGIESQSRKIDAELLAQYDAIITIGKTVQYCLAAGIPVFCYDRFAGPGWITLANFHAARSANFSGRSHPTARPAGLLYTELLNGFPEVLNQRRDLRDISRQYFSLQENISSLFAELSEKGSVARSRQVLGSTTVNLIRRHNDIILRSRSIAANAEYRASLADRKGAELQNKNGLLVVENEALTEERQALQDELTKVQEELSKVRVQSEDLQRLQSELECAHRELRDAQEKCEALYRSTSWRLTFPLRRAKSTAISLVNEGRLKYAWISFLVTKGTKVIKHEGILPFICKSSDYLSSTIKNQLVRRKAKLGSEKKAWDIHAPLVSFVIPIYDRTDVLREAIRSALQQSVSEIEVILVTDGSPQNTINVVNEFSADERVRVFNFPLSSGNAVRGRNKGILEARGKYIAFLDSDDIAKPDRLAKSLPLLESGAADVVYGAWQAKLDGSRVIDGIQDGQIVFSPDADLKMLKEHCVPCQSTVVVRRELLLTSGFLKPSMEYREDHELWARLAYFGGQFRTINQVLVELRLHAGNNELNFKNNDERWLALLDEQYTQRGPLPKKIMFILPGVGISGGVAVVLKHASMLMKAGHDVTIVNVGMPGNASWYAGNTAPIVQPDDPRGYLFDRIDILIATGWQTVEWLSHFNAERKLYFVQSDERRFHDDPIIKRKIEDTYKTSCEYYTEARWIQRMLREEFGHDSAYVPNGLDPASFYPDTPLEPKNPKRLRVLIEGPITIPFKGMADSYAAVAPLDCELWIVSSAGKPEPHWRYDRFFEAVKMADMRRIYSSCDIFLKMSRVEGFFGPPMEAMACRSAVVVGEVTGWDEYIVNGGNALVVPQGDVEGARKAVQRLIDDHKLRENLIQAGVETVRNWTWEQSGRAMLNVVNAGKHNSANSKFTLGA</sequence>
<dbReference type="AlphaFoldDB" id="A0A7Z7JBH0"/>
<gene>
    <name evidence="4" type="ORF">CBM2594_A80201</name>
</gene>
<dbReference type="SUPFAM" id="SSF53756">
    <property type="entry name" value="UDP-Glycosyltransferase/glycogen phosphorylase"/>
    <property type="match status" value="2"/>
</dbReference>
<dbReference type="SUPFAM" id="SSF53448">
    <property type="entry name" value="Nucleotide-diphospho-sugar transferases"/>
    <property type="match status" value="1"/>
</dbReference>
<evidence type="ECO:0000259" key="2">
    <source>
        <dbReference type="Pfam" id="PF00534"/>
    </source>
</evidence>
<keyword evidence="1" id="KW-0175">Coiled coil</keyword>
<dbReference type="Gene3D" id="3.40.50.2000">
    <property type="entry name" value="Glycogen Phosphorylase B"/>
    <property type="match status" value="1"/>
</dbReference>
<dbReference type="PANTHER" id="PTHR22916">
    <property type="entry name" value="GLYCOSYLTRANSFERASE"/>
    <property type="match status" value="1"/>
</dbReference>
<dbReference type="Gene3D" id="3.90.550.10">
    <property type="entry name" value="Spore Coat Polysaccharide Biosynthesis Protein SpsA, Chain A"/>
    <property type="match status" value="1"/>
</dbReference>
<feature type="domain" description="Glycosyltransferase 2-like" evidence="3">
    <location>
        <begin position="520"/>
        <end position="681"/>
    </location>
</feature>
<evidence type="ECO:0000256" key="1">
    <source>
        <dbReference type="SAM" id="Coils"/>
    </source>
</evidence>
<dbReference type="EC" id="2.4.-.-" evidence="4"/>
<proteinExistence type="predicted"/>
<dbReference type="InterPro" id="IPR001173">
    <property type="entry name" value="Glyco_trans_2-like"/>
</dbReference>
<feature type="coiled-coil region" evidence="1">
    <location>
        <begin position="368"/>
        <end position="433"/>
    </location>
</feature>
<dbReference type="Gene3D" id="3.40.50.11090">
    <property type="match status" value="1"/>
</dbReference>
<protein>
    <submittedName>
        <fullName evidence="4">Glycosyltransferase, group 2 family protein (Modular protein)</fullName>
        <ecNumber evidence="4">2.4.-.-</ecNumber>
    </submittedName>
</protein>
<dbReference type="RefSeq" id="WP_196813375.1">
    <property type="nucleotide sequence ID" value="NZ_LT976871.1"/>
</dbReference>
<evidence type="ECO:0000313" key="4">
    <source>
        <dbReference type="EMBL" id="SPC18762.1"/>
    </source>
</evidence>
<reference evidence="4" key="1">
    <citation type="submission" date="2018-01" db="EMBL/GenBank/DDBJ databases">
        <authorList>
            <person name="Clerissi C."/>
        </authorList>
    </citation>
    <scope>NUCLEOTIDE SEQUENCE [LARGE SCALE GENOMIC DNA]</scope>
    <source>
        <strain evidence="4">Cupriavidus taiwanensis STM 6021</strain>
    </source>
</reference>